<comment type="similarity">
    <text evidence="2 7">Belongs to the membrane-bound acyltransferase family.</text>
</comment>
<dbReference type="InterPro" id="IPR004299">
    <property type="entry name" value="MBOAT_fam"/>
</dbReference>
<evidence type="ECO:0000313" key="9">
    <source>
        <dbReference type="EMBL" id="OBR65833.1"/>
    </source>
</evidence>
<feature type="transmembrane region" description="Helical" evidence="8">
    <location>
        <begin position="216"/>
        <end position="236"/>
    </location>
</feature>
<evidence type="ECO:0000256" key="4">
    <source>
        <dbReference type="ARBA" id="ARBA00022692"/>
    </source>
</evidence>
<evidence type="ECO:0000256" key="6">
    <source>
        <dbReference type="ARBA" id="ARBA00023136"/>
    </source>
</evidence>
<dbReference type="Pfam" id="PF03062">
    <property type="entry name" value="MBOAT"/>
    <property type="match status" value="1"/>
</dbReference>
<dbReference type="AlphaFoldDB" id="A0A1A5YJU4"/>
<keyword evidence="5 8" id="KW-1133">Transmembrane helix</keyword>
<feature type="transmembrane region" description="Helical" evidence="8">
    <location>
        <begin position="190"/>
        <end position="210"/>
    </location>
</feature>
<comment type="caution">
    <text evidence="9">The sequence shown here is derived from an EMBL/GenBank/DDBJ whole genome shotgun (WGS) entry which is preliminary data.</text>
</comment>
<dbReference type="Proteomes" id="UP000092024">
    <property type="component" value="Unassembled WGS sequence"/>
</dbReference>
<dbReference type="GO" id="GO:0016746">
    <property type="term" value="F:acyltransferase activity"/>
    <property type="evidence" value="ECO:0007669"/>
    <property type="project" value="UniProtKB-KW"/>
</dbReference>
<dbReference type="OrthoDB" id="9805788at2"/>
<protein>
    <recommendedName>
        <fullName evidence="11">Alginate O-acetyltransferase</fullName>
    </recommendedName>
</protein>
<dbReference type="STRING" id="1844972.A7K91_17525"/>
<evidence type="ECO:0000256" key="2">
    <source>
        <dbReference type="ARBA" id="ARBA00010323"/>
    </source>
</evidence>
<dbReference type="PIRSF" id="PIRSF016636">
    <property type="entry name" value="AlgI_DltB"/>
    <property type="match status" value="1"/>
</dbReference>
<dbReference type="GO" id="GO:0042121">
    <property type="term" value="P:alginic acid biosynthetic process"/>
    <property type="evidence" value="ECO:0007669"/>
    <property type="project" value="InterPro"/>
</dbReference>
<feature type="transmembrane region" description="Helical" evidence="8">
    <location>
        <begin position="114"/>
        <end position="134"/>
    </location>
</feature>
<organism evidence="9 10">
    <name type="scientific">Paenibacillus oryzae</name>
    <dbReference type="NCBI Taxonomy" id="1844972"/>
    <lineage>
        <taxon>Bacteria</taxon>
        <taxon>Bacillati</taxon>
        <taxon>Bacillota</taxon>
        <taxon>Bacilli</taxon>
        <taxon>Bacillales</taxon>
        <taxon>Paenibacillaceae</taxon>
        <taxon>Paenibacillus</taxon>
    </lineage>
</organism>
<evidence type="ECO:0008006" key="11">
    <source>
        <dbReference type="Google" id="ProtNLM"/>
    </source>
</evidence>
<feature type="transmembrane region" description="Helical" evidence="8">
    <location>
        <begin position="35"/>
        <end position="59"/>
    </location>
</feature>
<keyword evidence="6 7" id="KW-0472">Membrane</keyword>
<sequence>MLFNSPVFILFLLLVVALYFSFPRARMYTLAAANALFYAYAGLGYFLLFALIVTSVYFISLGLRGSRSKLALFAGLAIVLGNLFFFKYSIFIIENIERLANFRFDFSGSFLEDRMILLPIGISFYSFQLIAYLVDVYRKKLQPAKSLLEFWVFIALFAHSAAGPILRGGDFLPQLRKIKSIAFNNRRTKLGLAFILLGLVKKLVIVEQVAPYVNDYFQNAAGLTGVEAWIAAYLFAFQIYFDFSAYSEMAVGIGFLLGLRLDLNFKTPYLSSNPNEFWKRWHITLSQWIRDYIFIPLGGSRVANWRIYANLILAMAISGLWHGAAWTFIIWGLYHGFLSAGHRMYRKLITKLKLESFTGSVLYKVAAIAVFFHLTVIGWVFFRANTIQEALVMLKKMTFVHQFNYQPEMLSLFALAAGLYILHILERVIVSRFGRLSLWWQLNIPVIIRGAIYAVVATILLVFLFRGEGSSFIYFQF</sequence>
<evidence type="ECO:0000256" key="1">
    <source>
        <dbReference type="ARBA" id="ARBA00004651"/>
    </source>
</evidence>
<keyword evidence="3 7" id="KW-1003">Cell membrane</keyword>
<reference evidence="9 10" key="1">
    <citation type="submission" date="2016-05" db="EMBL/GenBank/DDBJ databases">
        <title>Paenibacillus oryzae. sp. nov., isolated from the rice root.</title>
        <authorList>
            <person name="Zhang J."/>
            <person name="Zhang X."/>
        </authorList>
    </citation>
    <scope>NUCLEOTIDE SEQUENCE [LARGE SCALE GENOMIC DNA]</scope>
    <source>
        <strain evidence="9 10">1DrF-4</strain>
    </source>
</reference>
<feature type="transmembrane region" description="Helical" evidence="8">
    <location>
        <begin position="71"/>
        <end position="93"/>
    </location>
</feature>
<dbReference type="PANTHER" id="PTHR13285">
    <property type="entry name" value="ACYLTRANSFERASE"/>
    <property type="match status" value="1"/>
</dbReference>
<name>A0A1A5YJU4_9BACL</name>
<evidence type="ECO:0000256" key="7">
    <source>
        <dbReference type="PIRNR" id="PIRNR016636"/>
    </source>
</evidence>
<proteinExistence type="inferred from homology"/>
<comment type="subcellular location">
    <subcellularLocation>
        <location evidence="1">Cell membrane</location>
        <topology evidence="1">Multi-pass membrane protein</topology>
    </subcellularLocation>
</comment>
<dbReference type="InterPro" id="IPR024194">
    <property type="entry name" value="Ac/AlaTfrase_AlgI/DltB"/>
</dbReference>
<keyword evidence="4 8" id="KW-0812">Transmembrane</keyword>
<keyword evidence="7" id="KW-0012">Acyltransferase</keyword>
<dbReference type="GO" id="GO:0005886">
    <property type="term" value="C:plasma membrane"/>
    <property type="evidence" value="ECO:0007669"/>
    <property type="project" value="UniProtKB-SubCell"/>
</dbReference>
<gene>
    <name evidence="9" type="ORF">A7K91_17525</name>
</gene>
<accession>A0A1A5YJU4</accession>
<dbReference type="InterPro" id="IPR051085">
    <property type="entry name" value="MB_O-acyltransferase"/>
</dbReference>
<keyword evidence="10" id="KW-1185">Reference proteome</keyword>
<feature type="transmembrane region" description="Helical" evidence="8">
    <location>
        <begin position="361"/>
        <end position="382"/>
    </location>
</feature>
<feature type="transmembrane region" description="Helical" evidence="8">
    <location>
        <begin position="6"/>
        <end position="23"/>
    </location>
</feature>
<feature type="transmembrane region" description="Helical" evidence="8">
    <location>
        <begin position="409"/>
        <end position="425"/>
    </location>
</feature>
<evidence type="ECO:0000256" key="8">
    <source>
        <dbReference type="SAM" id="Phobius"/>
    </source>
</evidence>
<dbReference type="InterPro" id="IPR028362">
    <property type="entry name" value="AlgI"/>
</dbReference>
<dbReference type="RefSeq" id="WP_068682728.1">
    <property type="nucleotide sequence ID" value="NZ_LYPA01000052.1"/>
</dbReference>
<feature type="transmembrane region" description="Helical" evidence="8">
    <location>
        <begin position="150"/>
        <end position="169"/>
    </location>
</feature>
<keyword evidence="7" id="KW-0808">Transferase</keyword>
<dbReference type="PIRSF" id="PIRSF500217">
    <property type="entry name" value="AlgI"/>
    <property type="match status" value="1"/>
</dbReference>
<evidence type="ECO:0000256" key="3">
    <source>
        <dbReference type="ARBA" id="ARBA00022475"/>
    </source>
</evidence>
<evidence type="ECO:0000313" key="10">
    <source>
        <dbReference type="Proteomes" id="UP000092024"/>
    </source>
</evidence>
<feature type="transmembrane region" description="Helical" evidence="8">
    <location>
        <begin position="446"/>
        <end position="465"/>
    </location>
</feature>
<dbReference type="EMBL" id="LYPA01000052">
    <property type="protein sequence ID" value="OBR65833.1"/>
    <property type="molecule type" value="Genomic_DNA"/>
</dbReference>
<evidence type="ECO:0000256" key="5">
    <source>
        <dbReference type="ARBA" id="ARBA00022989"/>
    </source>
</evidence>
<dbReference type="PANTHER" id="PTHR13285:SF18">
    <property type="entry name" value="PROTEIN-CYSTEINE N-PALMITOYLTRANSFERASE RASP"/>
    <property type="match status" value="1"/>
</dbReference>
<feature type="transmembrane region" description="Helical" evidence="8">
    <location>
        <begin position="307"/>
        <end position="340"/>
    </location>
</feature>